<dbReference type="Gene3D" id="3.30.160.20">
    <property type="match status" value="1"/>
</dbReference>
<reference evidence="4 5" key="1">
    <citation type="submission" date="2016-05" db="EMBL/GenBank/DDBJ databases">
        <title>Draft Genome Sequence of Algibacter sp. Strain SK-16 Isolated from the Surface Water of Aburatsubo Inlet.</title>
        <authorList>
            <person name="Wong S.-K."/>
            <person name="Yoshizawa S."/>
            <person name="Nakajima Y."/>
            <person name="Ogura Y."/>
            <person name="Tetsuya H."/>
            <person name="Hamasaki K."/>
        </authorList>
    </citation>
    <scope>NUCLEOTIDE SEQUENCE [LARGE SCALE GENOMIC DNA]</scope>
    <source>
        <strain evidence="4 5">SK-16</strain>
    </source>
</reference>
<dbReference type="STRING" id="1849968.A8C32_11295"/>
<dbReference type="GO" id="GO:0072344">
    <property type="term" value="P:rescue of stalled ribosome"/>
    <property type="evidence" value="ECO:0007669"/>
    <property type="project" value="TreeGrafter"/>
</dbReference>
<keyword evidence="5" id="KW-1185">Reference proteome</keyword>
<feature type="compositionally biased region" description="Basic residues" evidence="2">
    <location>
        <begin position="112"/>
        <end position="121"/>
    </location>
</feature>
<dbReference type="RefSeq" id="WP_069828738.1">
    <property type="nucleotide sequence ID" value="NZ_MDJD01000007.1"/>
</dbReference>
<feature type="region of interest" description="Disordered" evidence="2">
    <location>
        <begin position="109"/>
        <end position="136"/>
    </location>
</feature>
<accession>A0A1E5TD70</accession>
<comment type="similarity">
    <text evidence="1">Belongs to the prokaryotic/mitochondrial release factor family.</text>
</comment>
<evidence type="ECO:0000256" key="2">
    <source>
        <dbReference type="SAM" id="MobiDB-lite"/>
    </source>
</evidence>
<dbReference type="InterPro" id="IPR000352">
    <property type="entry name" value="Pep_chain_release_fac_I"/>
</dbReference>
<comment type="caution">
    <text evidence="4">The sequence shown here is derived from an EMBL/GenBank/DDBJ whole genome shotgun (WGS) entry which is preliminary data.</text>
</comment>
<feature type="compositionally biased region" description="Basic and acidic residues" evidence="2">
    <location>
        <begin position="122"/>
        <end position="136"/>
    </location>
</feature>
<dbReference type="Pfam" id="PF00472">
    <property type="entry name" value="RF-1"/>
    <property type="match status" value="1"/>
</dbReference>
<dbReference type="GO" id="GO:0004045">
    <property type="term" value="F:peptidyl-tRNA hydrolase activity"/>
    <property type="evidence" value="ECO:0007669"/>
    <property type="project" value="TreeGrafter"/>
</dbReference>
<dbReference type="InterPro" id="IPR045853">
    <property type="entry name" value="Pep_chain_release_fac_I_sf"/>
</dbReference>
<protein>
    <submittedName>
        <fullName evidence="4">Peptide chain release factor 1</fullName>
    </submittedName>
</protein>
<proteinExistence type="inferred from homology"/>
<dbReference type="NCBIfam" id="NF006718">
    <property type="entry name" value="PRK09256.1"/>
    <property type="match status" value="1"/>
</dbReference>
<evidence type="ECO:0000256" key="1">
    <source>
        <dbReference type="ARBA" id="ARBA00010835"/>
    </source>
</evidence>
<dbReference type="AlphaFoldDB" id="A0A1E5TD70"/>
<evidence type="ECO:0000313" key="5">
    <source>
        <dbReference type="Proteomes" id="UP000095713"/>
    </source>
</evidence>
<evidence type="ECO:0000259" key="3">
    <source>
        <dbReference type="Pfam" id="PF00472"/>
    </source>
</evidence>
<feature type="domain" description="Prokaryotic-type class I peptide chain release factors" evidence="3">
    <location>
        <begin position="10"/>
        <end position="105"/>
    </location>
</feature>
<dbReference type="PANTHER" id="PTHR47814">
    <property type="entry name" value="PEPTIDYL-TRNA HYDROLASE ARFB"/>
    <property type="match status" value="1"/>
</dbReference>
<evidence type="ECO:0000313" key="4">
    <source>
        <dbReference type="EMBL" id="OEK09301.1"/>
    </source>
</evidence>
<organism evidence="4 5">
    <name type="scientific">Flavivirga aquatica</name>
    <dbReference type="NCBI Taxonomy" id="1849968"/>
    <lineage>
        <taxon>Bacteria</taxon>
        <taxon>Pseudomonadati</taxon>
        <taxon>Bacteroidota</taxon>
        <taxon>Flavobacteriia</taxon>
        <taxon>Flavobacteriales</taxon>
        <taxon>Flavobacteriaceae</taxon>
        <taxon>Flavivirga</taxon>
    </lineage>
</organism>
<dbReference type="PANTHER" id="PTHR47814:SF1">
    <property type="entry name" value="PEPTIDYL-TRNA HYDROLASE ARFB"/>
    <property type="match status" value="1"/>
</dbReference>
<gene>
    <name evidence="4" type="ORF">A8C32_11295</name>
</gene>
<dbReference type="EMBL" id="MDJD01000007">
    <property type="protein sequence ID" value="OEK09301.1"/>
    <property type="molecule type" value="Genomic_DNA"/>
</dbReference>
<dbReference type="GO" id="GO:0003747">
    <property type="term" value="F:translation release factor activity"/>
    <property type="evidence" value="ECO:0007669"/>
    <property type="project" value="InterPro"/>
</dbReference>
<dbReference type="GO" id="GO:0043022">
    <property type="term" value="F:ribosome binding"/>
    <property type="evidence" value="ECO:0007669"/>
    <property type="project" value="TreeGrafter"/>
</dbReference>
<sequence length="136" mass="16036">MIFNEELILRELKFKAISSSGSGGQHVNKVASKVELVFNLFESSVFNSEQKERLRVKLQHRLTKDFILILQCDESRSQHKNKELVIKRFLRLIKFALIIPKRRIPTKTPKSVIRRRLKNKSKLSDKKINRRKPNVD</sequence>
<dbReference type="Proteomes" id="UP000095713">
    <property type="component" value="Unassembled WGS sequence"/>
</dbReference>
<name>A0A1E5TD70_9FLAO</name>
<dbReference type="SUPFAM" id="SSF75620">
    <property type="entry name" value="Release factor"/>
    <property type="match status" value="1"/>
</dbReference>